<dbReference type="FunFam" id="2.40.30.10:FF:000008">
    <property type="entry name" value="Translation initiation factor IF-2"/>
    <property type="match status" value="1"/>
</dbReference>
<feature type="compositionally biased region" description="Basic and acidic residues" evidence="10">
    <location>
        <begin position="84"/>
        <end position="93"/>
    </location>
</feature>
<dbReference type="Proteomes" id="UP000230025">
    <property type="component" value="Unassembled WGS sequence"/>
</dbReference>
<evidence type="ECO:0000259" key="12">
    <source>
        <dbReference type="PROSITE" id="PS51722"/>
    </source>
</evidence>
<sequence>MVNFVFSVSLCLCGEYCFFIRVYSWLIIKRMRVYELAKKEKIASKDLLKIIKDLGIKGKVSASSLSEEEIKKISSRTKEKKPQKKEERVKKSAEKTNLIPRAPIITLMGHVDHGKTSLLDVIRESRVVDTEYGEITQHIGAYRVKIKGKEMVFLDTPGHEAFTAMRARGAKVTDIVILVVAVDDGVMPQTVEAINHCKEAKVPIIVALNKMDKPGINLEKVKQELAKLDLAPEEWGGKTVYVETSARTKTGIPNLLDMLGLEAEMLELKADPGKPGKGTVIEAKVDKREGRVINVIVRDGTIRVGDNFVVGDTFGRVKALINEAGKHLKEAGPSTPIKIPGCANKLPSPGDLLQVVASEKEAKEIVGKKEISASPGELAEKSSQTTLEDLYREIKEGKKNELKLIIKGDVVGSIEALGKSLKELTNPEIKIDIIHQSAGGINESDIMLASVSNAVIVGFNVPVETKIKELAKKEKIDLRTYQIIYEVIEDIKKAISGLLKPKEVEEPVGEAEIRRVFTLSNGQAIAGCLVAKGKVIRGARARLVRGEKVLADDKIASLRRFKDNAREVGVNFECGIQLENFNDFKAGDRFQIYRIVEQKQ</sequence>
<dbReference type="CDD" id="cd03692">
    <property type="entry name" value="mtIF2_IVc"/>
    <property type="match status" value="1"/>
</dbReference>
<dbReference type="SUPFAM" id="SSF52156">
    <property type="entry name" value="Initiation factor IF2/eIF5b, domain 3"/>
    <property type="match status" value="1"/>
</dbReference>
<dbReference type="InterPro" id="IPR053905">
    <property type="entry name" value="EF-G-like_DII"/>
</dbReference>
<dbReference type="InterPro" id="IPR000795">
    <property type="entry name" value="T_Tr_GTP-bd_dom"/>
</dbReference>
<keyword evidence="4 8" id="KW-0547">Nucleotide-binding</keyword>
<comment type="similarity">
    <text evidence="1 8 9">Belongs to the TRAFAC class translation factor GTPase superfamily. Classic translation factor GTPase family. IF-2 subfamily.</text>
</comment>
<evidence type="ECO:0000256" key="7">
    <source>
        <dbReference type="ARBA" id="ARBA00025162"/>
    </source>
</evidence>
<proteinExistence type="inferred from homology"/>
<dbReference type="InterPro" id="IPR005225">
    <property type="entry name" value="Small_GTP-bd"/>
</dbReference>
<dbReference type="InterPro" id="IPR036925">
    <property type="entry name" value="TIF_IF2_dom3_sf"/>
</dbReference>
<dbReference type="PANTHER" id="PTHR43381:SF5">
    <property type="entry name" value="TR-TYPE G DOMAIN-CONTAINING PROTEIN"/>
    <property type="match status" value="1"/>
</dbReference>
<reference evidence="14" key="1">
    <citation type="submission" date="2017-09" db="EMBL/GenBank/DDBJ databases">
        <title>Depth-based differentiation of microbial function through sediment-hosted aquifers and enrichment of novel symbionts in the deep terrestrial subsurface.</title>
        <authorList>
            <person name="Probst A.J."/>
            <person name="Ladd B."/>
            <person name="Jarett J.K."/>
            <person name="Geller-Mcgrath D.E."/>
            <person name="Sieber C.M.K."/>
            <person name="Emerson J.B."/>
            <person name="Anantharaman K."/>
            <person name="Thomas B.C."/>
            <person name="Malmstrom R."/>
            <person name="Stieglmeier M."/>
            <person name="Klingl A."/>
            <person name="Woyke T."/>
            <person name="Ryan C.M."/>
            <person name="Banfield J.F."/>
        </authorList>
    </citation>
    <scope>NUCLEOTIDE SEQUENCE [LARGE SCALE GENOMIC DNA]</scope>
</reference>
<comment type="subcellular location">
    <subcellularLocation>
        <location evidence="8">Cytoplasm</location>
    </subcellularLocation>
</comment>
<feature type="transmembrane region" description="Helical" evidence="11">
    <location>
        <begin position="6"/>
        <end position="28"/>
    </location>
</feature>
<evidence type="ECO:0000313" key="14">
    <source>
        <dbReference type="Proteomes" id="UP000230025"/>
    </source>
</evidence>
<keyword evidence="11" id="KW-0472">Membrane</keyword>
<dbReference type="InterPro" id="IPR006847">
    <property type="entry name" value="IF2_N"/>
</dbReference>
<evidence type="ECO:0000256" key="9">
    <source>
        <dbReference type="RuleBase" id="RU000644"/>
    </source>
</evidence>
<name>A0A2M7GXA1_9BACT</name>
<dbReference type="InterPro" id="IPR044145">
    <property type="entry name" value="IF2_II"/>
</dbReference>
<dbReference type="FunFam" id="3.40.50.300:FF:000019">
    <property type="entry name" value="Translation initiation factor IF-2"/>
    <property type="match status" value="1"/>
</dbReference>
<dbReference type="NCBIfam" id="TIGR00487">
    <property type="entry name" value="IF-2"/>
    <property type="match status" value="1"/>
</dbReference>
<gene>
    <name evidence="8" type="primary">infB</name>
    <name evidence="13" type="ORF">COW28_06375</name>
</gene>
<evidence type="ECO:0000256" key="6">
    <source>
        <dbReference type="ARBA" id="ARBA00023134"/>
    </source>
</evidence>
<comment type="function">
    <text evidence="7 8 9">One of the essential components for the initiation of protein synthesis. Protects formylmethionyl-tRNA from spontaneous hydrolysis and promotes its binding to the 30S ribosomal subunits. Also involved in the hydrolysis of GTP during the formation of the 70S ribosomal complex.</text>
</comment>
<dbReference type="InterPro" id="IPR027417">
    <property type="entry name" value="P-loop_NTPase"/>
</dbReference>
<dbReference type="CDD" id="cd03702">
    <property type="entry name" value="IF2_mtIF2_II"/>
    <property type="match status" value="1"/>
</dbReference>
<evidence type="ECO:0000256" key="11">
    <source>
        <dbReference type="SAM" id="Phobius"/>
    </source>
</evidence>
<dbReference type="GO" id="GO:0005525">
    <property type="term" value="F:GTP binding"/>
    <property type="evidence" value="ECO:0007669"/>
    <property type="project" value="UniProtKB-KW"/>
</dbReference>
<dbReference type="Gene3D" id="3.40.50.300">
    <property type="entry name" value="P-loop containing nucleotide triphosphate hydrolases"/>
    <property type="match status" value="1"/>
</dbReference>
<evidence type="ECO:0000256" key="8">
    <source>
        <dbReference type="HAMAP-Rule" id="MF_00100"/>
    </source>
</evidence>
<accession>A0A2M7GXA1</accession>
<evidence type="ECO:0000256" key="4">
    <source>
        <dbReference type="ARBA" id="ARBA00022741"/>
    </source>
</evidence>
<dbReference type="InterPro" id="IPR015760">
    <property type="entry name" value="TIF_IF2"/>
</dbReference>
<dbReference type="Gene3D" id="3.40.50.10050">
    <property type="entry name" value="Translation initiation factor IF- 2, domain 3"/>
    <property type="match status" value="1"/>
</dbReference>
<dbReference type="SUPFAM" id="SSF52540">
    <property type="entry name" value="P-loop containing nucleoside triphosphate hydrolases"/>
    <property type="match status" value="1"/>
</dbReference>
<evidence type="ECO:0000256" key="1">
    <source>
        <dbReference type="ARBA" id="ARBA00007733"/>
    </source>
</evidence>
<organism evidence="13 14">
    <name type="scientific">bacterium (Candidatus Ratteibacteria) CG15_BIG_FIL_POST_REV_8_21_14_020_41_12</name>
    <dbReference type="NCBI Taxonomy" id="2014291"/>
    <lineage>
        <taxon>Bacteria</taxon>
        <taxon>Candidatus Ratteibacteria</taxon>
    </lineage>
</organism>
<dbReference type="Pfam" id="PF04760">
    <property type="entry name" value="IF2_N"/>
    <property type="match status" value="1"/>
</dbReference>
<dbReference type="InterPro" id="IPR023115">
    <property type="entry name" value="TIF_IF2_dom3"/>
</dbReference>
<evidence type="ECO:0000256" key="5">
    <source>
        <dbReference type="ARBA" id="ARBA00022917"/>
    </source>
</evidence>
<feature type="domain" description="Tr-type G" evidence="12">
    <location>
        <begin position="100"/>
        <end position="269"/>
    </location>
</feature>
<comment type="caution">
    <text evidence="13">The sequence shown here is derived from an EMBL/GenBank/DDBJ whole genome shotgun (WGS) entry which is preliminary data.</text>
</comment>
<dbReference type="PROSITE" id="PS51722">
    <property type="entry name" value="G_TR_2"/>
    <property type="match status" value="1"/>
</dbReference>
<dbReference type="SUPFAM" id="SSF50447">
    <property type="entry name" value="Translation proteins"/>
    <property type="match status" value="2"/>
</dbReference>
<keyword evidence="5 8" id="KW-0648">Protein biosynthesis</keyword>
<evidence type="ECO:0000256" key="3">
    <source>
        <dbReference type="ARBA" id="ARBA00022540"/>
    </source>
</evidence>
<dbReference type="EMBL" id="PFFY01000297">
    <property type="protein sequence ID" value="PIW32243.1"/>
    <property type="molecule type" value="Genomic_DNA"/>
</dbReference>
<dbReference type="NCBIfam" id="TIGR00231">
    <property type="entry name" value="small_GTP"/>
    <property type="match status" value="1"/>
</dbReference>
<dbReference type="Pfam" id="PF11987">
    <property type="entry name" value="IF-2"/>
    <property type="match status" value="1"/>
</dbReference>
<dbReference type="InterPro" id="IPR009000">
    <property type="entry name" value="Transl_B-barrel_sf"/>
</dbReference>
<dbReference type="Pfam" id="PF00009">
    <property type="entry name" value="GTP_EFTU"/>
    <property type="match status" value="1"/>
</dbReference>
<keyword evidence="6 8" id="KW-0342">GTP-binding</keyword>
<dbReference type="GO" id="GO:0003924">
    <property type="term" value="F:GTPase activity"/>
    <property type="evidence" value="ECO:0007669"/>
    <property type="project" value="UniProtKB-UniRule"/>
</dbReference>
<feature type="binding site" evidence="8">
    <location>
        <begin position="155"/>
        <end position="159"/>
    </location>
    <ligand>
        <name>GTP</name>
        <dbReference type="ChEBI" id="CHEBI:37565"/>
    </ligand>
</feature>
<feature type="compositionally biased region" description="Basic residues" evidence="10">
    <location>
        <begin position="73"/>
        <end position="83"/>
    </location>
</feature>
<dbReference type="Gene3D" id="1.10.10.2480">
    <property type="match status" value="1"/>
</dbReference>
<keyword evidence="11" id="KW-1133">Transmembrane helix</keyword>
<feature type="region of interest" description="Disordered" evidence="10">
    <location>
        <begin position="73"/>
        <end position="93"/>
    </location>
</feature>
<keyword evidence="8" id="KW-0963">Cytoplasm</keyword>
<evidence type="ECO:0000256" key="2">
    <source>
        <dbReference type="ARBA" id="ARBA00020675"/>
    </source>
</evidence>
<evidence type="ECO:0000313" key="13">
    <source>
        <dbReference type="EMBL" id="PIW32243.1"/>
    </source>
</evidence>
<dbReference type="CDD" id="cd01887">
    <property type="entry name" value="IF2_eIF5B"/>
    <property type="match status" value="1"/>
</dbReference>
<dbReference type="AlphaFoldDB" id="A0A2M7GXA1"/>
<feature type="binding site" evidence="8">
    <location>
        <begin position="209"/>
        <end position="212"/>
    </location>
    <ligand>
        <name>GTP</name>
        <dbReference type="ChEBI" id="CHEBI:37565"/>
    </ligand>
</feature>
<feature type="region of interest" description="G-domain" evidence="8">
    <location>
        <begin position="103"/>
        <end position="251"/>
    </location>
</feature>
<dbReference type="Pfam" id="PF22042">
    <property type="entry name" value="EF-G_D2"/>
    <property type="match status" value="1"/>
</dbReference>
<keyword evidence="11" id="KW-0812">Transmembrane</keyword>
<protein>
    <recommendedName>
        <fullName evidence="2 8">Translation initiation factor IF-2</fullName>
    </recommendedName>
</protein>
<feature type="binding site" evidence="8">
    <location>
        <begin position="109"/>
        <end position="116"/>
    </location>
    <ligand>
        <name>GTP</name>
        <dbReference type="ChEBI" id="CHEBI:37565"/>
    </ligand>
</feature>
<dbReference type="GO" id="GO:0003743">
    <property type="term" value="F:translation initiation factor activity"/>
    <property type="evidence" value="ECO:0007669"/>
    <property type="project" value="UniProtKB-UniRule"/>
</dbReference>
<dbReference type="InterPro" id="IPR000178">
    <property type="entry name" value="TF_IF2_bacterial-like"/>
</dbReference>
<dbReference type="HAMAP" id="MF_00100_B">
    <property type="entry name" value="IF_2_B"/>
    <property type="match status" value="1"/>
</dbReference>
<dbReference type="PANTHER" id="PTHR43381">
    <property type="entry name" value="TRANSLATION INITIATION FACTOR IF-2-RELATED"/>
    <property type="match status" value="1"/>
</dbReference>
<evidence type="ECO:0000256" key="10">
    <source>
        <dbReference type="SAM" id="MobiDB-lite"/>
    </source>
</evidence>
<dbReference type="FunFam" id="3.40.50.10050:FF:000001">
    <property type="entry name" value="Translation initiation factor IF-2"/>
    <property type="match status" value="1"/>
</dbReference>
<dbReference type="GO" id="GO:0005829">
    <property type="term" value="C:cytosol"/>
    <property type="evidence" value="ECO:0007669"/>
    <property type="project" value="TreeGrafter"/>
</dbReference>
<dbReference type="FunFam" id="2.40.30.10:FF:000054">
    <property type="entry name" value="Translation initiation factor IF-2"/>
    <property type="match status" value="1"/>
</dbReference>
<keyword evidence="3 8" id="KW-0396">Initiation factor</keyword>
<dbReference type="Gene3D" id="2.40.30.10">
    <property type="entry name" value="Translation factors"/>
    <property type="match status" value="2"/>
</dbReference>